<gene>
    <name evidence="2" type="ORF">Tci_017507</name>
</gene>
<feature type="region of interest" description="Disordered" evidence="1">
    <location>
        <begin position="17"/>
        <end position="107"/>
    </location>
</feature>
<accession>A0A6L2K982</accession>
<organism evidence="2">
    <name type="scientific">Tanacetum cinerariifolium</name>
    <name type="common">Dalmatian daisy</name>
    <name type="synonym">Chrysanthemum cinerariifolium</name>
    <dbReference type="NCBI Taxonomy" id="118510"/>
    <lineage>
        <taxon>Eukaryota</taxon>
        <taxon>Viridiplantae</taxon>
        <taxon>Streptophyta</taxon>
        <taxon>Embryophyta</taxon>
        <taxon>Tracheophyta</taxon>
        <taxon>Spermatophyta</taxon>
        <taxon>Magnoliopsida</taxon>
        <taxon>eudicotyledons</taxon>
        <taxon>Gunneridae</taxon>
        <taxon>Pentapetalae</taxon>
        <taxon>asterids</taxon>
        <taxon>campanulids</taxon>
        <taxon>Asterales</taxon>
        <taxon>Asteraceae</taxon>
        <taxon>Asteroideae</taxon>
        <taxon>Anthemideae</taxon>
        <taxon>Anthemidinae</taxon>
        <taxon>Tanacetum</taxon>
    </lineage>
</organism>
<evidence type="ECO:0000313" key="2">
    <source>
        <dbReference type="EMBL" id="GEU45529.1"/>
    </source>
</evidence>
<proteinExistence type="predicted"/>
<feature type="compositionally biased region" description="Acidic residues" evidence="1">
    <location>
        <begin position="93"/>
        <end position="107"/>
    </location>
</feature>
<protein>
    <submittedName>
        <fullName evidence="2">Uncharacterized protein</fullName>
    </submittedName>
</protein>
<comment type="caution">
    <text evidence="2">The sequence shown here is derived from an EMBL/GenBank/DDBJ whole genome shotgun (WGS) entry which is preliminary data.</text>
</comment>
<dbReference type="AlphaFoldDB" id="A0A6L2K982"/>
<dbReference type="EMBL" id="BKCJ010001997">
    <property type="protein sequence ID" value="GEU45529.1"/>
    <property type="molecule type" value="Genomic_DNA"/>
</dbReference>
<reference evidence="2" key="1">
    <citation type="journal article" date="2019" name="Sci. Rep.">
        <title>Draft genome of Tanacetum cinerariifolium, the natural source of mosquito coil.</title>
        <authorList>
            <person name="Yamashiro T."/>
            <person name="Shiraishi A."/>
            <person name="Satake H."/>
            <person name="Nakayama K."/>
        </authorList>
    </citation>
    <scope>NUCLEOTIDE SEQUENCE</scope>
</reference>
<sequence length="162" mass="18289">MNLNLKHDLGSINAKFQWVSNEKPKAPKEAPPSSNYPEYPEYLVPSDDEVPIEDQPLLADASPTTLSLGYVADSDPSKEDPEEDPTDYPTDGRDDDNDDDDNDEEEELVPSCFAIFDLEPLSLSFDFVFTPEFFKSLSFRLDRLSHLAILCLDQHAHTLHCL</sequence>
<evidence type="ECO:0000256" key="1">
    <source>
        <dbReference type="SAM" id="MobiDB-lite"/>
    </source>
</evidence>
<name>A0A6L2K982_TANCI</name>
<feature type="compositionally biased region" description="Low complexity" evidence="1">
    <location>
        <begin position="31"/>
        <end position="42"/>
    </location>
</feature>